<gene>
    <name evidence="2" type="ORF">AAT19DRAFT_11300</name>
</gene>
<feature type="compositionally biased region" description="Basic residues" evidence="1">
    <location>
        <begin position="1"/>
        <end position="11"/>
    </location>
</feature>
<name>A0A2S9ZXU1_RHOTO</name>
<evidence type="ECO:0000313" key="3">
    <source>
        <dbReference type="Proteomes" id="UP000239560"/>
    </source>
</evidence>
<dbReference type="EMBL" id="LCTV02000015">
    <property type="protein sequence ID" value="PRQ70551.1"/>
    <property type="molecule type" value="Genomic_DNA"/>
</dbReference>
<feature type="region of interest" description="Disordered" evidence="1">
    <location>
        <begin position="1"/>
        <end position="43"/>
    </location>
</feature>
<reference evidence="2 3" key="1">
    <citation type="journal article" date="2018" name="Elife">
        <title>Functional genomics of lipid metabolism in the oleaginous yeast Rhodosporidium toruloides.</title>
        <authorList>
            <person name="Coradetti S.T."/>
            <person name="Pinel D."/>
            <person name="Geiselman G."/>
            <person name="Ito M."/>
            <person name="Mondo S."/>
            <person name="Reilly M.C."/>
            <person name="Cheng Y.F."/>
            <person name="Bauer S."/>
            <person name="Grigoriev I."/>
            <person name="Gladden J.M."/>
            <person name="Simmons B.A."/>
            <person name="Brem R."/>
            <person name="Arkin A.P."/>
            <person name="Skerker J.M."/>
        </authorList>
    </citation>
    <scope>NUCLEOTIDE SEQUENCE [LARGE SCALE GENOMIC DNA]</scope>
    <source>
        <strain evidence="2 3">NBRC 0880</strain>
    </source>
</reference>
<organism evidence="2 3">
    <name type="scientific">Rhodotorula toruloides</name>
    <name type="common">Yeast</name>
    <name type="synonym">Rhodosporidium toruloides</name>
    <dbReference type="NCBI Taxonomy" id="5286"/>
    <lineage>
        <taxon>Eukaryota</taxon>
        <taxon>Fungi</taxon>
        <taxon>Dikarya</taxon>
        <taxon>Basidiomycota</taxon>
        <taxon>Pucciniomycotina</taxon>
        <taxon>Microbotryomycetes</taxon>
        <taxon>Sporidiobolales</taxon>
        <taxon>Sporidiobolaceae</taxon>
        <taxon>Rhodotorula</taxon>
    </lineage>
</organism>
<comment type="caution">
    <text evidence="2">The sequence shown here is derived from an EMBL/GenBank/DDBJ whole genome shotgun (WGS) entry which is preliminary data.</text>
</comment>
<accession>A0A2S9ZXU1</accession>
<sequence length="155" mass="17690">MPVQLRHRLRRLVSPARLDHPRDPARSSRRRRPRLYSPVGRKPQSTRQEALWRVSDAVVLEDERGGTCDMWELMKRSGEKDGSSYACAASERRSTGTCSCSGAPRLLLDLGRRFLLLLAFRHQLALARTAESLRWASRRRNLLAGCFTHPHFEGG</sequence>
<protein>
    <submittedName>
        <fullName evidence="2">Uncharacterized protein</fullName>
    </submittedName>
</protein>
<dbReference type="Proteomes" id="UP000239560">
    <property type="component" value="Unassembled WGS sequence"/>
</dbReference>
<feature type="compositionally biased region" description="Basic and acidic residues" evidence="1">
    <location>
        <begin position="17"/>
        <end position="26"/>
    </location>
</feature>
<evidence type="ECO:0000313" key="2">
    <source>
        <dbReference type="EMBL" id="PRQ70551.1"/>
    </source>
</evidence>
<evidence type="ECO:0000256" key="1">
    <source>
        <dbReference type="SAM" id="MobiDB-lite"/>
    </source>
</evidence>
<dbReference type="AlphaFoldDB" id="A0A2S9ZXU1"/>
<proteinExistence type="predicted"/>